<dbReference type="EMBL" id="BQNB010011875">
    <property type="protein sequence ID" value="GJS96301.1"/>
    <property type="molecule type" value="Genomic_DNA"/>
</dbReference>
<organism evidence="1 2">
    <name type="scientific">Tanacetum coccineum</name>
    <dbReference type="NCBI Taxonomy" id="301880"/>
    <lineage>
        <taxon>Eukaryota</taxon>
        <taxon>Viridiplantae</taxon>
        <taxon>Streptophyta</taxon>
        <taxon>Embryophyta</taxon>
        <taxon>Tracheophyta</taxon>
        <taxon>Spermatophyta</taxon>
        <taxon>Magnoliopsida</taxon>
        <taxon>eudicotyledons</taxon>
        <taxon>Gunneridae</taxon>
        <taxon>Pentapetalae</taxon>
        <taxon>asterids</taxon>
        <taxon>campanulids</taxon>
        <taxon>Asterales</taxon>
        <taxon>Asteraceae</taxon>
        <taxon>Asteroideae</taxon>
        <taxon>Anthemideae</taxon>
        <taxon>Anthemidinae</taxon>
        <taxon>Tanacetum</taxon>
    </lineage>
</organism>
<reference evidence="1" key="2">
    <citation type="submission" date="2022-01" db="EMBL/GenBank/DDBJ databases">
        <authorList>
            <person name="Yamashiro T."/>
            <person name="Shiraishi A."/>
            <person name="Satake H."/>
            <person name="Nakayama K."/>
        </authorList>
    </citation>
    <scope>NUCLEOTIDE SEQUENCE</scope>
</reference>
<gene>
    <name evidence="1" type="ORF">Tco_0803269</name>
</gene>
<protein>
    <submittedName>
        <fullName evidence="1">Uncharacterized protein</fullName>
    </submittedName>
</protein>
<dbReference type="Proteomes" id="UP001151760">
    <property type="component" value="Unassembled WGS sequence"/>
</dbReference>
<name>A0ABQ5A3T8_9ASTR</name>
<evidence type="ECO:0000313" key="2">
    <source>
        <dbReference type="Proteomes" id="UP001151760"/>
    </source>
</evidence>
<reference evidence="1" key="1">
    <citation type="journal article" date="2022" name="Int. J. Mol. Sci.">
        <title>Draft Genome of Tanacetum Coccineum: Genomic Comparison of Closely Related Tanacetum-Family Plants.</title>
        <authorList>
            <person name="Yamashiro T."/>
            <person name="Shiraishi A."/>
            <person name="Nakayama K."/>
            <person name="Satake H."/>
        </authorList>
    </citation>
    <scope>NUCLEOTIDE SEQUENCE</scope>
</reference>
<proteinExistence type="predicted"/>
<accession>A0ABQ5A3T8</accession>
<keyword evidence="2" id="KW-1185">Reference proteome</keyword>
<comment type="caution">
    <text evidence="1">The sequence shown here is derived from an EMBL/GenBank/DDBJ whole genome shotgun (WGS) entry which is preliminary data.</text>
</comment>
<evidence type="ECO:0000313" key="1">
    <source>
        <dbReference type="EMBL" id="GJS96301.1"/>
    </source>
</evidence>
<sequence>MDGVVPSATVASGINNGTQDVNVGRCSYTAPLNKGNVLINTNDPNNYSPSLSRPILFAKVVTGEPSRNVSPTARKSVNFRTLITPARNGVDVTVPLESIRSISEQFENTAYGFFLRKRMAYPVVANYDSLDAMLENGPLTFSDDGLSVIATKLDTPLMLESYISDMCMQSWGKSSYAREMIDLQADVELKDTIMVFGHVLDECPKNMCLDVVKNLKTLRQAARGVQDGPNVGFKPTKQVYRPVSNMISANTSDDDDLGTNGGNSKLAWKGKSFYKAVTKGNEDSKSEVEVVFDETANLMASTSLKGRSDRGYDTNSLLEQWMETKRDDDYNPYDDDFYESHYMSEDLQAICDDFDITVYGRKKK</sequence>